<protein>
    <submittedName>
        <fullName evidence="7">Phytoene desaturase</fullName>
    </submittedName>
</protein>
<dbReference type="SUPFAM" id="SSF51905">
    <property type="entry name" value="FAD/NAD(P)-binding domain"/>
    <property type="match status" value="1"/>
</dbReference>
<dbReference type="PRINTS" id="PR00419">
    <property type="entry name" value="ADXRDTASE"/>
</dbReference>
<proteinExistence type="inferred from homology"/>
<dbReference type="InterPro" id="IPR014105">
    <property type="entry name" value="Carotenoid/retinoid_OxRdtase"/>
</dbReference>
<dbReference type="Gene3D" id="3.50.50.60">
    <property type="entry name" value="FAD/NAD(P)-binding domain"/>
    <property type="match status" value="2"/>
</dbReference>
<organism evidence="7 8">
    <name type="scientific">Schleiferia thermophila</name>
    <dbReference type="NCBI Taxonomy" id="884107"/>
    <lineage>
        <taxon>Bacteria</taxon>
        <taxon>Pseudomonadati</taxon>
        <taxon>Bacteroidota</taxon>
        <taxon>Flavobacteriia</taxon>
        <taxon>Flavobacteriales</taxon>
        <taxon>Schleiferiaceae</taxon>
        <taxon>Schleiferia</taxon>
    </lineage>
</organism>
<evidence type="ECO:0000313" key="8">
    <source>
        <dbReference type="Proteomes" id="UP000253517"/>
    </source>
</evidence>
<dbReference type="AlphaFoldDB" id="A0A369A1W2"/>
<accession>A0A369A1W2</accession>
<evidence type="ECO:0000256" key="3">
    <source>
        <dbReference type="ARBA" id="ARBA00022746"/>
    </source>
</evidence>
<dbReference type="NCBIfam" id="TIGR02734">
    <property type="entry name" value="crtI_fam"/>
    <property type="match status" value="1"/>
</dbReference>
<dbReference type="EMBL" id="QPJS01000003">
    <property type="protein sequence ID" value="RCX03181.1"/>
    <property type="molecule type" value="Genomic_DNA"/>
</dbReference>
<sequence>MRSSKNSVAVIGAGVAGLAVAMRLAGKGYRVHVYEKNNYPGGKLSELTIGKYRFDAGPSLFTMPQYLENTFQAAGLDISRYFSYVKHPVACHYFWDDGTFLPASGKLEDFAQAIEHTLGVKGQTVKNYLKNAAFTYEKTGRIFLEKSLHKWSTWLSIDTLKAIAYFPKYQIVKSLHEVNEQWLGHPKLVQLFDRFATYNGSNPYQTPGIMHIIPHFEHNVGTFFPTGGMHAITQALYQGAIDLGVDFYFQSQVTKILHNSNKVSGVVVDGDDKPYEIVISNMDVVPTYKYLLSDTPQPLKVLNYPRSSSALIFYWGIKKRFAQLDMHNIFFSNDYKSEFDHIFHQKSVYHDPTVYINITSRWNTADAPEGCDNWFVMVNVPGNTGQNWDDLIQKTRENVLKKLKHNLGQDIEPLIEAEGILDPRSIEQKTFSYQGSLYGASSNDMFSAFARHPNFNQSIKNLYFCGGSVHPGGGIPLCLLSASIVSDLIQNR</sequence>
<dbReference type="GO" id="GO:0016117">
    <property type="term" value="P:carotenoid biosynthetic process"/>
    <property type="evidence" value="ECO:0007669"/>
    <property type="project" value="UniProtKB-KW"/>
</dbReference>
<evidence type="ECO:0000313" key="7">
    <source>
        <dbReference type="EMBL" id="RCX03181.1"/>
    </source>
</evidence>
<gene>
    <name evidence="7" type="ORF">DES35_10360</name>
</gene>
<evidence type="ECO:0000256" key="1">
    <source>
        <dbReference type="ARBA" id="ARBA00004829"/>
    </source>
</evidence>
<dbReference type="InterPro" id="IPR054840">
    <property type="entry name" value="hydcarot_desat_CrtD"/>
</dbReference>
<feature type="domain" description="Amine oxidase" evidence="6">
    <location>
        <begin position="15"/>
        <end position="488"/>
    </location>
</feature>
<evidence type="ECO:0000256" key="4">
    <source>
        <dbReference type="ARBA" id="ARBA00023002"/>
    </source>
</evidence>
<comment type="caution">
    <text evidence="7">The sequence shown here is derived from an EMBL/GenBank/DDBJ whole genome shotgun (WGS) entry which is preliminary data.</text>
</comment>
<dbReference type="InterPro" id="IPR036188">
    <property type="entry name" value="FAD/NAD-bd_sf"/>
</dbReference>
<dbReference type="Proteomes" id="UP000253517">
    <property type="component" value="Unassembled WGS sequence"/>
</dbReference>
<dbReference type="NCBIfam" id="NF042421">
    <property type="entry name" value="hydcarot_desat_CrtD"/>
    <property type="match status" value="1"/>
</dbReference>
<dbReference type="RefSeq" id="WP_037358270.1">
    <property type="nucleotide sequence ID" value="NZ_BHZF01000003.1"/>
</dbReference>
<reference evidence="7 8" key="1">
    <citation type="submission" date="2018-07" db="EMBL/GenBank/DDBJ databases">
        <title>Genomic Encyclopedia of Type Strains, Phase IV (KMG-IV): sequencing the most valuable type-strain genomes for metagenomic binning, comparative biology and taxonomic classification.</title>
        <authorList>
            <person name="Goeker M."/>
        </authorList>
    </citation>
    <scope>NUCLEOTIDE SEQUENCE [LARGE SCALE GENOMIC DNA]</scope>
    <source>
        <strain evidence="7 8">DSM 21410</strain>
    </source>
</reference>
<dbReference type="InterPro" id="IPR002937">
    <property type="entry name" value="Amino_oxidase"/>
</dbReference>
<name>A0A369A1W2_9FLAO</name>
<comment type="pathway">
    <text evidence="1 5">Carotenoid biosynthesis.</text>
</comment>
<dbReference type="PANTHER" id="PTHR43734:SF7">
    <property type="entry name" value="4,4'-DIAPONEUROSPORENE OXYGENASE"/>
    <property type="match status" value="1"/>
</dbReference>
<dbReference type="GO" id="GO:0016491">
    <property type="term" value="F:oxidoreductase activity"/>
    <property type="evidence" value="ECO:0007669"/>
    <property type="project" value="UniProtKB-KW"/>
</dbReference>
<keyword evidence="8" id="KW-1185">Reference proteome</keyword>
<evidence type="ECO:0000259" key="6">
    <source>
        <dbReference type="Pfam" id="PF01593"/>
    </source>
</evidence>
<evidence type="ECO:0000256" key="2">
    <source>
        <dbReference type="ARBA" id="ARBA00006046"/>
    </source>
</evidence>
<comment type="similarity">
    <text evidence="2 5">Belongs to the carotenoid/retinoid oxidoreductase family.</text>
</comment>
<keyword evidence="4 5" id="KW-0560">Oxidoreductase</keyword>
<evidence type="ECO:0000256" key="5">
    <source>
        <dbReference type="RuleBase" id="RU362075"/>
    </source>
</evidence>
<keyword evidence="3 5" id="KW-0125">Carotenoid biosynthesis</keyword>
<dbReference type="Pfam" id="PF01593">
    <property type="entry name" value="Amino_oxidase"/>
    <property type="match status" value="1"/>
</dbReference>
<dbReference type="PANTHER" id="PTHR43734">
    <property type="entry name" value="PHYTOENE DESATURASE"/>
    <property type="match status" value="1"/>
</dbReference>